<dbReference type="AlphaFoldDB" id="A0A2W5Q0W7"/>
<dbReference type="InterPro" id="IPR005119">
    <property type="entry name" value="LysR_subst-bd"/>
</dbReference>
<dbReference type="PROSITE" id="PS50931">
    <property type="entry name" value="HTH_LYSR"/>
    <property type="match status" value="1"/>
</dbReference>
<evidence type="ECO:0000256" key="1">
    <source>
        <dbReference type="ARBA" id="ARBA00009437"/>
    </source>
</evidence>
<comment type="caution">
    <text evidence="6">The sequence shown here is derived from an EMBL/GenBank/DDBJ whole genome shotgun (WGS) entry which is preliminary data.</text>
</comment>
<keyword evidence="2" id="KW-0805">Transcription regulation</keyword>
<gene>
    <name evidence="6" type="ORF">DI556_14775</name>
</gene>
<evidence type="ECO:0000256" key="2">
    <source>
        <dbReference type="ARBA" id="ARBA00023015"/>
    </source>
</evidence>
<accession>A0A2W5Q0W7</accession>
<evidence type="ECO:0000256" key="4">
    <source>
        <dbReference type="ARBA" id="ARBA00023163"/>
    </source>
</evidence>
<dbReference type="GO" id="GO:0003677">
    <property type="term" value="F:DNA binding"/>
    <property type="evidence" value="ECO:0007669"/>
    <property type="project" value="UniProtKB-KW"/>
</dbReference>
<proteinExistence type="inferred from homology"/>
<dbReference type="EMBL" id="QFPW01000012">
    <property type="protein sequence ID" value="PZQ48403.1"/>
    <property type="molecule type" value="Genomic_DNA"/>
</dbReference>
<evidence type="ECO:0000313" key="6">
    <source>
        <dbReference type="EMBL" id="PZQ48403.1"/>
    </source>
</evidence>
<dbReference type="InterPro" id="IPR036390">
    <property type="entry name" value="WH_DNA-bd_sf"/>
</dbReference>
<dbReference type="InterPro" id="IPR000847">
    <property type="entry name" value="LysR_HTH_N"/>
</dbReference>
<dbReference type="GO" id="GO:0003700">
    <property type="term" value="F:DNA-binding transcription factor activity"/>
    <property type="evidence" value="ECO:0007669"/>
    <property type="project" value="InterPro"/>
</dbReference>
<feature type="domain" description="HTH lysR-type" evidence="5">
    <location>
        <begin position="5"/>
        <end position="63"/>
    </location>
</feature>
<organism evidence="6 7">
    <name type="scientific">Rhodovulum sulfidophilum</name>
    <name type="common">Rhodobacter sulfidophilus</name>
    <dbReference type="NCBI Taxonomy" id="35806"/>
    <lineage>
        <taxon>Bacteria</taxon>
        <taxon>Pseudomonadati</taxon>
        <taxon>Pseudomonadota</taxon>
        <taxon>Alphaproteobacteria</taxon>
        <taxon>Rhodobacterales</taxon>
        <taxon>Paracoccaceae</taxon>
        <taxon>Rhodovulum</taxon>
    </lineage>
</organism>
<protein>
    <submittedName>
        <fullName evidence="6">LysR family transcriptional regulator</fullName>
    </submittedName>
</protein>
<keyword evidence="4" id="KW-0804">Transcription</keyword>
<dbReference type="PRINTS" id="PR00039">
    <property type="entry name" value="HTHLYSR"/>
</dbReference>
<dbReference type="Gene3D" id="1.10.10.10">
    <property type="entry name" value="Winged helix-like DNA-binding domain superfamily/Winged helix DNA-binding domain"/>
    <property type="match status" value="1"/>
</dbReference>
<dbReference type="SUPFAM" id="SSF46785">
    <property type="entry name" value="Winged helix' DNA-binding domain"/>
    <property type="match status" value="1"/>
</dbReference>
<evidence type="ECO:0000256" key="3">
    <source>
        <dbReference type="ARBA" id="ARBA00023125"/>
    </source>
</evidence>
<dbReference type="InterPro" id="IPR036388">
    <property type="entry name" value="WH-like_DNA-bd_sf"/>
</dbReference>
<dbReference type="FunFam" id="1.10.10.10:FF:000001">
    <property type="entry name" value="LysR family transcriptional regulator"/>
    <property type="match status" value="1"/>
</dbReference>
<dbReference type="PANTHER" id="PTHR30346">
    <property type="entry name" value="TRANSCRIPTIONAL DUAL REGULATOR HCAR-RELATED"/>
    <property type="match status" value="1"/>
</dbReference>
<dbReference type="CDD" id="cd08412">
    <property type="entry name" value="PBP2_PAO1_like"/>
    <property type="match status" value="1"/>
</dbReference>
<dbReference type="PANTHER" id="PTHR30346:SF0">
    <property type="entry name" value="HCA OPERON TRANSCRIPTIONAL ACTIVATOR HCAR"/>
    <property type="match status" value="1"/>
</dbReference>
<dbReference type="Proteomes" id="UP000249185">
    <property type="component" value="Unassembled WGS sequence"/>
</dbReference>
<comment type="similarity">
    <text evidence="1">Belongs to the LysR transcriptional regulatory family.</text>
</comment>
<keyword evidence="3" id="KW-0238">DNA-binding</keyword>
<dbReference type="Pfam" id="PF03466">
    <property type="entry name" value="LysR_substrate"/>
    <property type="match status" value="1"/>
</dbReference>
<dbReference type="SUPFAM" id="SSF53850">
    <property type="entry name" value="Periplasmic binding protein-like II"/>
    <property type="match status" value="1"/>
</dbReference>
<dbReference type="Pfam" id="PF00126">
    <property type="entry name" value="HTH_1"/>
    <property type="match status" value="1"/>
</dbReference>
<sequence>MPLRFTLRQLEYFVAVGESGSIAQAAERLNISSPSISTAIAHLEAEFGLQLFIRRHAHGLALTQGGARFLDHARALIERAAGLTDVANDITGSVRGPLNVGCLVTFAQIVLPRLRRGFVDRHPAVEFRQFERDQAELFEALRSARLDVALTYDLEIPGDLEFLPLVDLPPFALLPEGHPLAARPSLTPEDLAEEPMVLLDLPMSAEYFLSFFRASGVAPRIVERTRDVAVMRSLVANGFGYSVANTRPLTEFSPDGLRLAFVPLLGRARTLRMGLLLAEGARNTRTIRAFVEHTQNEFAPERASGLRVVPGAKDGARDGPAPG</sequence>
<evidence type="ECO:0000313" key="7">
    <source>
        <dbReference type="Proteomes" id="UP000249185"/>
    </source>
</evidence>
<reference evidence="6 7" key="1">
    <citation type="submission" date="2017-08" db="EMBL/GenBank/DDBJ databases">
        <title>Infants hospitalized years apart are colonized by the same room-sourced microbial strains.</title>
        <authorList>
            <person name="Brooks B."/>
            <person name="Olm M.R."/>
            <person name="Firek B.A."/>
            <person name="Baker R."/>
            <person name="Thomas B.C."/>
            <person name="Morowitz M.J."/>
            <person name="Banfield J.F."/>
        </authorList>
    </citation>
    <scope>NUCLEOTIDE SEQUENCE [LARGE SCALE GENOMIC DNA]</scope>
    <source>
        <strain evidence="6">S2_005_002_R2_34</strain>
    </source>
</reference>
<name>A0A2W5Q0W7_RHOSU</name>
<dbReference type="GO" id="GO:0032993">
    <property type="term" value="C:protein-DNA complex"/>
    <property type="evidence" value="ECO:0007669"/>
    <property type="project" value="TreeGrafter"/>
</dbReference>
<dbReference type="Gene3D" id="3.40.190.10">
    <property type="entry name" value="Periplasmic binding protein-like II"/>
    <property type="match status" value="2"/>
</dbReference>
<evidence type="ECO:0000259" key="5">
    <source>
        <dbReference type="PROSITE" id="PS50931"/>
    </source>
</evidence>